<dbReference type="PANTHER" id="PTHR27008">
    <property type="entry name" value="OS04G0122200 PROTEIN"/>
    <property type="match status" value="1"/>
</dbReference>
<feature type="domain" description="Protein kinase" evidence="17">
    <location>
        <begin position="269"/>
        <end position="467"/>
    </location>
</feature>
<keyword evidence="10 14" id="KW-0067">ATP-binding</keyword>
<dbReference type="PANTHER" id="PTHR27008:SF281">
    <property type="entry name" value="OS06G0186100 PROTEIN"/>
    <property type="match status" value="1"/>
</dbReference>
<dbReference type="Pfam" id="PF00560">
    <property type="entry name" value="LRR_1"/>
    <property type="match status" value="3"/>
</dbReference>
<feature type="transmembrane region" description="Helical" evidence="16">
    <location>
        <begin position="216"/>
        <end position="236"/>
    </location>
</feature>
<evidence type="ECO:0000256" key="2">
    <source>
        <dbReference type="ARBA" id="ARBA00009592"/>
    </source>
</evidence>
<dbReference type="InterPro" id="IPR001611">
    <property type="entry name" value="Leu-rich_rpt"/>
</dbReference>
<dbReference type="InterPro" id="IPR008271">
    <property type="entry name" value="Ser/Thr_kinase_AS"/>
</dbReference>
<dbReference type="GO" id="GO:0004674">
    <property type="term" value="F:protein serine/threonine kinase activity"/>
    <property type="evidence" value="ECO:0007669"/>
    <property type="project" value="UniProtKB-KW"/>
</dbReference>
<dbReference type="PROSITE" id="PS00108">
    <property type="entry name" value="PROTEIN_KINASE_ST"/>
    <property type="match status" value="1"/>
</dbReference>
<keyword evidence="8 14" id="KW-0547">Nucleotide-binding</keyword>
<dbReference type="Pfam" id="PF13855">
    <property type="entry name" value="LRR_8"/>
    <property type="match status" value="1"/>
</dbReference>
<keyword evidence="9" id="KW-0418">Kinase</keyword>
<keyword evidence="19" id="KW-1185">Reference proteome</keyword>
<dbReference type="InterPro" id="IPR032675">
    <property type="entry name" value="LRR_dom_sf"/>
</dbReference>
<evidence type="ECO:0000256" key="5">
    <source>
        <dbReference type="ARBA" id="ARBA00022679"/>
    </source>
</evidence>
<name>A0AA38GD38_TAXCH</name>
<evidence type="ECO:0000259" key="17">
    <source>
        <dbReference type="PROSITE" id="PS50011"/>
    </source>
</evidence>
<sequence length="467" mass="51638">MLSGQIPDSLGYLPQLRELLLDHNQLYGKMPASLGRCITSEKIDLSYNKIRGKIPPEFSALQNMHFYFNISNNLLEGAVLEFSKMVMVQAIDLSLNHFSGEIPGSLSSCMNLQYLNLSGNAFEGPIPPSLINLKYLQNIDLSTNNLSGTIPVAFKEMKSLLYINLSSNNLTGEVPKGGVFATLGESAVMGNLGLCGEWINLQPCSYSKHKQLSKKVIVPVVIGIAIFSMSLSLLVYSCRRKPSSQNTIALNVGPNRISYEELLDATDGFSHTNLLGVGSFGSVYRGILNSGINIALKVLNLQDENAQQSFIKECNVLKRARHRNVIKIISACSNFEFKASILPFMSNGSLERWLYPQGTSECRLNLIDRLSLALEIAQGMTYLHHHCFVQVIHYDLKHSNVLLGDDMTPYIADFGIAKLLFGNSIDSLTSTNALKGSTGYIAPGIISVLFQYRLSINGIWFLYQFLE</sequence>
<evidence type="ECO:0000313" key="19">
    <source>
        <dbReference type="Proteomes" id="UP000824469"/>
    </source>
</evidence>
<dbReference type="Pfam" id="PF07714">
    <property type="entry name" value="PK_Tyr_Ser-Thr"/>
    <property type="match status" value="1"/>
</dbReference>
<evidence type="ECO:0000256" key="10">
    <source>
        <dbReference type="ARBA" id="ARBA00022840"/>
    </source>
</evidence>
<dbReference type="FunFam" id="3.30.200.20:FF:000661">
    <property type="entry name" value="Serine-threonine protein kinase plant-type"/>
    <property type="match status" value="1"/>
</dbReference>
<comment type="caution">
    <text evidence="18">The sequence shown here is derived from an EMBL/GenBank/DDBJ whole genome shotgun (WGS) entry which is preliminary data.</text>
</comment>
<evidence type="ECO:0000256" key="16">
    <source>
        <dbReference type="SAM" id="Phobius"/>
    </source>
</evidence>
<evidence type="ECO:0000256" key="8">
    <source>
        <dbReference type="ARBA" id="ARBA00022741"/>
    </source>
</evidence>
<evidence type="ECO:0000256" key="9">
    <source>
        <dbReference type="ARBA" id="ARBA00022777"/>
    </source>
</evidence>
<evidence type="ECO:0000256" key="11">
    <source>
        <dbReference type="ARBA" id="ARBA00022989"/>
    </source>
</evidence>
<dbReference type="InterPro" id="IPR001245">
    <property type="entry name" value="Ser-Thr/Tyr_kinase_cat_dom"/>
</dbReference>
<keyword evidence="4" id="KW-0433">Leucine-rich repeat</keyword>
<accession>A0AA38GD38</accession>
<keyword evidence="6 16" id="KW-0812">Transmembrane</keyword>
<dbReference type="Proteomes" id="UP000824469">
    <property type="component" value="Unassembled WGS sequence"/>
</dbReference>
<evidence type="ECO:0000256" key="15">
    <source>
        <dbReference type="RuleBase" id="RU000304"/>
    </source>
</evidence>
<dbReference type="GO" id="GO:0016020">
    <property type="term" value="C:membrane"/>
    <property type="evidence" value="ECO:0007669"/>
    <property type="project" value="UniProtKB-SubCell"/>
</dbReference>
<dbReference type="EMBL" id="JAHRHJ020000004">
    <property type="protein sequence ID" value="KAH9319529.1"/>
    <property type="molecule type" value="Genomic_DNA"/>
</dbReference>
<protein>
    <recommendedName>
        <fullName evidence="17">Protein kinase domain-containing protein</fullName>
    </recommendedName>
</protein>
<dbReference type="Gene3D" id="3.30.200.20">
    <property type="entry name" value="Phosphorylase Kinase, domain 1"/>
    <property type="match status" value="1"/>
</dbReference>
<keyword evidence="11 16" id="KW-1133">Transmembrane helix</keyword>
<evidence type="ECO:0000256" key="13">
    <source>
        <dbReference type="ARBA" id="ARBA00023180"/>
    </source>
</evidence>
<evidence type="ECO:0000256" key="14">
    <source>
        <dbReference type="PROSITE-ProRule" id="PRU10141"/>
    </source>
</evidence>
<dbReference type="InterPro" id="IPR017441">
    <property type="entry name" value="Protein_kinase_ATP_BS"/>
</dbReference>
<evidence type="ECO:0000256" key="3">
    <source>
        <dbReference type="ARBA" id="ARBA00022527"/>
    </source>
</evidence>
<comment type="subcellular location">
    <subcellularLocation>
        <location evidence="1">Membrane</location>
        <topology evidence="1">Single-pass membrane protein</topology>
    </subcellularLocation>
</comment>
<evidence type="ECO:0000256" key="6">
    <source>
        <dbReference type="ARBA" id="ARBA00022692"/>
    </source>
</evidence>
<dbReference type="PROSITE" id="PS50011">
    <property type="entry name" value="PROTEIN_KINASE_DOM"/>
    <property type="match status" value="1"/>
</dbReference>
<dbReference type="SUPFAM" id="SSF52058">
    <property type="entry name" value="L domain-like"/>
    <property type="match status" value="1"/>
</dbReference>
<comment type="similarity">
    <text evidence="15">Belongs to the protein kinase superfamily.</text>
</comment>
<keyword evidence="3 15" id="KW-0723">Serine/threonine-protein kinase</keyword>
<dbReference type="PROSITE" id="PS00107">
    <property type="entry name" value="PROTEIN_KINASE_ATP"/>
    <property type="match status" value="1"/>
</dbReference>
<keyword evidence="5" id="KW-0808">Transferase</keyword>
<proteinExistence type="inferred from homology"/>
<organism evidence="18 19">
    <name type="scientific">Taxus chinensis</name>
    <name type="common">Chinese yew</name>
    <name type="synonym">Taxus wallichiana var. chinensis</name>
    <dbReference type="NCBI Taxonomy" id="29808"/>
    <lineage>
        <taxon>Eukaryota</taxon>
        <taxon>Viridiplantae</taxon>
        <taxon>Streptophyta</taxon>
        <taxon>Embryophyta</taxon>
        <taxon>Tracheophyta</taxon>
        <taxon>Spermatophyta</taxon>
        <taxon>Pinopsida</taxon>
        <taxon>Pinidae</taxon>
        <taxon>Conifers II</taxon>
        <taxon>Cupressales</taxon>
        <taxon>Taxaceae</taxon>
        <taxon>Taxus</taxon>
    </lineage>
</organism>
<dbReference type="SUPFAM" id="SSF56112">
    <property type="entry name" value="Protein kinase-like (PK-like)"/>
    <property type="match status" value="1"/>
</dbReference>
<evidence type="ECO:0000256" key="1">
    <source>
        <dbReference type="ARBA" id="ARBA00004167"/>
    </source>
</evidence>
<dbReference type="OMA" id="NSMICES"/>
<feature type="binding site" evidence="14">
    <location>
        <position position="297"/>
    </location>
    <ligand>
        <name>ATP</name>
        <dbReference type="ChEBI" id="CHEBI:30616"/>
    </ligand>
</feature>
<gene>
    <name evidence="18" type="ORF">KI387_021298</name>
</gene>
<evidence type="ECO:0000256" key="12">
    <source>
        <dbReference type="ARBA" id="ARBA00023136"/>
    </source>
</evidence>
<dbReference type="Gene3D" id="3.80.10.10">
    <property type="entry name" value="Ribonuclease Inhibitor"/>
    <property type="match status" value="1"/>
</dbReference>
<keyword evidence="7" id="KW-0677">Repeat</keyword>
<dbReference type="GO" id="GO:0005524">
    <property type="term" value="F:ATP binding"/>
    <property type="evidence" value="ECO:0007669"/>
    <property type="project" value="UniProtKB-UniRule"/>
</dbReference>
<reference evidence="18 19" key="1">
    <citation type="journal article" date="2021" name="Nat. Plants">
        <title>The Taxus genome provides insights into paclitaxel biosynthesis.</title>
        <authorList>
            <person name="Xiong X."/>
            <person name="Gou J."/>
            <person name="Liao Q."/>
            <person name="Li Y."/>
            <person name="Zhou Q."/>
            <person name="Bi G."/>
            <person name="Li C."/>
            <person name="Du R."/>
            <person name="Wang X."/>
            <person name="Sun T."/>
            <person name="Guo L."/>
            <person name="Liang H."/>
            <person name="Lu P."/>
            <person name="Wu Y."/>
            <person name="Zhang Z."/>
            <person name="Ro D.K."/>
            <person name="Shang Y."/>
            <person name="Huang S."/>
            <person name="Yan J."/>
        </authorList>
    </citation>
    <scope>NUCLEOTIDE SEQUENCE [LARGE SCALE GENOMIC DNA]</scope>
    <source>
        <strain evidence="18">Ta-2019</strain>
    </source>
</reference>
<dbReference type="InterPro" id="IPR011009">
    <property type="entry name" value="Kinase-like_dom_sf"/>
</dbReference>
<dbReference type="FunFam" id="3.80.10.10:FF:000111">
    <property type="entry name" value="LRR receptor-like serine/threonine-protein kinase ERECTA"/>
    <property type="match status" value="1"/>
</dbReference>
<keyword evidence="12 16" id="KW-0472">Membrane</keyword>
<evidence type="ECO:0000256" key="7">
    <source>
        <dbReference type="ARBA" id="ARBA00022737"/>
    </source>
</evidence>
<dbReference type="InterPro" id="IPR000719">
    <property type="entry name" value="Prot_kinase_dom"/>
</dbReference>
<keyword evidence="13" id="KW-0325">Glycoprotein</keyword>
<comment type="similarity">
    <text evidence="2">Belongs to the RLP family.</text>
</comment>
<dbReference type="InterPro" id="IPR051809">
    <property type="entry name" value="Plant_receptor-like_S/T_kinase"/>
</dbReference>
<evidence type="ECO:0000256" key="4">
    <source>
        <dbReference type="ARBA" id="ARBA00022614"/>
    </source>
</evidence>
<dbReference type="AlphaFoldDB" id="A0AA38GD38"/>
<dbReference type="SMART" id="SM00220">
    <property type="entry name" value="S_TKc"/>
    <property type="match status" value="1"/>
</dbReference>
<evidence type="ECO:0000313" key="18">
    <source>
        <dbReference type="EMBL" id="KAH9319529.1"/>
    </source>
</evidence>
<dbReference type="Gene3D" id="1.10.510.10">
    <property type="entry name" value="Transferase(Phosphotransferase) domain 1"/>
    <property type="match status" value="1"/>
</dbReference>